<comment type="caution">
    <text evidence="1">The sequence shown here is derived from an EMBL/GenBank/DDBJ whole genome shotgun (WGS) entry which is preliminary data.</text>
</comment>
<dbReference type="EMBL" id="MU970041">
    <property type="protein sequence ID" value="KAK9325412.1"/>
    <property type="molecule type" value="Genomic_DNA"/>
</dbReference>
<evidence type="ECO:0000313" key="1">
    <source>
        <dbReference type="EMBL" id="KAK9325412.1"/>
    </source>
</evidence>
<gene>
    <name evidence="1" type="ORF">V1517DRAFT_314825</name>
</gene>
<organism evidence="1 2">
    <name type="scientific">Lipomyces orientalis</name>
    <dbReference type="NCBI Taxonomy" id="1233043"/>
    <lineage>
        <taxon>Eukaryota</taxon>
        <taxon>Fungi</taxon>
        <taxon>Dikarya</taxon>
        <taxon>Ascomycota</taxon>
        <taxon>Saccharomycotina</taxon>
        <taxon>Lipomycetes</taxon>
        <taxon>Lipomycetales</taxon>
        <taxon>Lipomycetaceae</taxon>
        <taxon>Lipomyces</taxon>
    </lineage>
</organism>
<proteinExistence type="predicted"/>
<reference evidence="2" key="1">
    <citation type="journal article" date="2024" name="Front. Bioeng. Biotechnol.">
        <title>Genome-scale model development and genomic sequencing of the oleaginous clade Lipomyces.</title>
        <authorList>
            <person name="Czajka J.J."/>
            <person name="Han Y."/>
            <person name="Kim J."/>
            <person name="Mondo S.J."/>
            <person name="Hofstad B.A."/>
            <person name="Robles A."/>
            <person name="Haridas S."/>
            <person name="Riley R."/>
            <person name="LaButti K."/>
            <person name="Pangilinan J."/>
            <person name="Andreopoulos W."/>
            <person name="Lipzen A."/>
            <person name="Yan J."/>
            <person name="Wang M."/>
            <person name="Ng V."/>
            <person name="Grigoriev I.V."/>
            <person name="Spatafora J.W."/>
            <person name="Magnuson J.K."/>
            <person name="Baker S.E."/>
            <person name="Pomraning K.R."/>
        </authorList>
    </citation>
    <scope>NUCLEOTIDE SEQUENCE [LARGE SCALE GENOMIC DNA]</scope>
    <source>
        <strain evidence="2">CBS 10300</strain>
    </source>
</reference>
<name>A0ACC3TW64_9ASCO</name>
<accession>A0ACC3TW64</accession>
<dbReference type="Proteomes" id="UP001489719">
    <property type="component" value="Unassembled WGS sequence"/>
</dbReference>
<protein>
    <submittedName>
        <fullName evidence="1">Thioredoxin-like protein</fullName>
    </submittedName>
</protein>
<evidence type="ECO:0000313" key="2">
    <source>
        <dbReference type="Proteomes" id="UP001489719"/>
    </source>
</evidence>
<keyword evidence="2" id="KW-1185">Reference proteome</keyword>
<sequence length="170" mass="19193">MLSRKVQRAVAFLAVAVILIFIIVKRSSSGLDYKVPDFKRNQLDGERVRSSHLEYDPFDEIRSLLIKSPVVIFSKSYCPHSRFVKTLLSEDYKMVPPPIIKELDLDPHGSDLQDALLEISGRRTVPNVFVGGESLGGGDEMRLLHGQNQLVQAFKKNAGKRFRISKVNKN</sequence>